<evidence type="ECO:0000313" key="3">
    <source>
        <dbReference type="Proteomes" id="UP000024635"/>
    </source>
</evidence>
<gene>
    <name evidence="2" type="primary">Acey_s0297.g1737</name>
    <name evidence="2" type="ORF">Y032_0297g1737</name>
</gene>
<sequence>MLADGSADRRLQSLKRAIRQANYPIKSLQNHTSKILCLFFVTDVVHRLMLTLLCDSSDVTMRTTAYCPLKRMTWTPSLDQKSSHRMLQHDGENFKVSVKILAQEPNTSARKTLEASWIQAKNSENKPQGRMPFNHEGARPLF</sequence>
<evidence type="ECO:0000256" key="1">
    <source>
        <dbReference type="SAM" id="MobiDB-lite"/>
    </source>
</evidence>
<name>A0A016S5I9_9BILA</name>
<proteinExistence type="predicted"/>
<evidence type="ECO:0000313" key="2">
    <source>
        <dbReference type="EMBL" id="EYB85494.1"/>
    </source>
</evidence>
<accession>A0A016S5I9</accession>
<comment type="caution">
    <text evidence="2">The sequence shown here is derived from an EMBL/GenBank/DDBJ whole genome shotgun (WGS) entry which is preliminary data.</text>
</comment>
<keyword evidence="3" id="KW-1185">Reference proteome</keyword>
<dbReference type="Proteomes" id="UP000024635">
    <property type="component" value="Unassembled WGS sequence"/>
</dbReference>
<dbReference type="AlphaFoldDB" id="A0A016S5I9"/>
<reference evidence="3" key="1">
    <citation type="journal article" date="2015" name="Nat. Genet.">
        <title>The genome and transcriptome of the zoonotic hookworm Ancylostoma ceylanicum identify infection-specific gene families.</title>
        <authorList>
            <person name="Schwarz E.M."/>
            <person name="Hu Y."/>
            <person name="Antoshechkin I."/>
            <person name="Miller M.M."/>
            <person name="Sternberg P.W."/>
            <person name="Aroian R.V."/>
        </authorList>
    </citation>
    <scope>NUCLEOTIDE SEQUENCE</scope>
    <source>
        <strain evidence="3">HY135</strain>
    </source>
</reference>
<dbReference type="OrthoDB" id="5839195at2759"/>
<protein>
    <submittedName>
        <fullName evidence="2">Uncharacterized protein</fullName>
    </submittedName>
</protein>
<feature type="region of interest" description="Disordered" evidence="1">
    <location>
        <begin position="120"/>
        <end position="142"/>
    </location>
</feature>
<dbReference type="EMBL" id="JARK01001633">
    <property type="protein sequence ID" value="EYB85494.1"/>
    <property type="molecule type" value="Genomic_DNA"/>
</dbReference>
<organism evidence="2 3">
    <name type="scientific">Ancylostoma ceylanicum</name>
    <dbReference type="NCBI Taxonomy" id="53326"/>
    <lineage>
        <taxon>Eukaryota</taxon>
        <taxon>Metazoa</taxon>
        <taxon>Ecdysozoa</taxon>
        <taxon>Nematoda</taxon>
        <taxon>Chromadorea</taxon>
        <taxon>Rhabditida</taxon>
        <taxon>Rhabditina</taxon>
        <taxon>Rhabditomorpha</taxon>
        <taxon>Strongyloidea</taxon>
        <taxon>Ancylostomatidae</taxon>
        <taxon>Ancylostomatinae</taxon>
        <taxon>Ancylostoma</taxon>
    </lineage>
</organism>